<dbReference type="EMBL" id="JAUEPN010000011">
    <property type="protein sequence ID" value="KAK3290854.1"/>
    <property type="molecule type" value="Genomic_DNA"/>
</dbReference>
<gene>
    <name evidence="1" type="ORF">B0H64DRAFT_436261</name>
</gene>
<dbReference type="Proteomes" id="UP001278766">
    <property type="component" value="Unassembled WGS sequence"/>
</dbReference>
<protein>
    <submittedName>
        <fullName evidence="1">Uncharacterized protein</fullName>
    </submittedName>
</protein>
<evidence type="ECO:0000313" key="1">
    <source>
        <dbReference type="EMBL" id="KAK3290854.1"/>
    </source>
</evidence>
<keyword evidence="2" id="KW-1185">Reference proteome</keyword>
<proteinExistence type="predicted"/>
<dbReference type="AlphaFoldDB" id="A0AAE0LN77"/>
<reference evidence="1" key="1">
    <citation type="journal article" date="2023" name="Mol. Phylogenet. Evol.">
        <title>Genome-scale phylogeny and comparative genomics of the fungal order Sordariales.</title>
        <authorList>
            <person name="Hensen N."/>
            <person name="Bonometti L."/>
            <person name="Westerberg I."/>
            <person name="Brannstrom I.O."/>
            <person name="Guillou S."/>
            <person name="Cros-Aarteil S."/>
            <person name="Calhoun S."/>
            <person name="Haridas S."/>
            <person name="Kuo A."/>
            <person name="Mondo S."/>
            <person name="Pangilinan J."/>
            <person name="Riley R."/>
            <person name="LaButti K."/>
            <person name="Andreopoulos B."/>
            <person name="Lipzen A."/>
            <person name="Chen C."/>
            <person name="Yan M."/>
            <person name="Daum C."/>
            <person name="Ng V."/>
            <person name="Clum A."/>
            <person name="Steindorff A."/>
            <person name="Ohm R.A."/>
            <person name="Martin F."/>
            <person name="Silar P."/>
            <person name="Natvig D.O."/>
            <person name="Lalanne C."/>
            <person name="Gautier V."/>
            <person name="Ament-Velasquez S.L."/>
            <person name="Kruys A."/>
            <person name="Hutchinson M.I."/>
            <person name="Powell A.J."/>
            <person name="Barry K."/>
            <person name="Miller A.N."/>
            <person name="Grigoriev I.V."/>
            <person name="Debuchy R."/>
            <person name="Gladieux P."/>
            <person name="Hiltunen Thoren M."/>
            <person name="Johannesson H."/>
        </authorList>
    </citation>
    <scope>NUCLEOTIDE SEQUENCE</scope>
    <source>
        <strain evidence="1">CBS 168.71</strain>
    </source>
</reference>
<accession>A0AAE0LN77</accession>
<dbReference type="SUPFAM" id="SSF52540">
    <property type="entry name" value="P-loop containing nucleoside triphosphate hydrolases"/>
    <property type="match status" value="1"/>
</dbReference>
<comment type="caution">
    <text evidence="1">The sequence shown here is derived from an EMBL/GenBank/DDBJ whole genome shotgun (WGS) entry which is preliminary data.</text>
</comment>
<organism evidence="1 2">
    <name type="scientific">Chaetomium fimeti</name>
    <dbReference type="NCBI Taxonomy" id="1854472"/>
    <lineage>
        <taxon>Eukaryota</taxon>
        <taxon>Fungi</taxon>
        <taxon>Dikarya</taxon>
        <taxon>Ascomycota</taxon>
        <taxon>Pezizomycotina</taxon>
        <taxon>Sordariomycetes</taxon>
        <taxon>Sordariomycetidae</taxon>
        <taxon>Sordariales</taxon>
        <taxon>Chaetomiaceae</taxon>
        <taxon>Chaetomium</taxon>
    </lineage>
</organism>
<sequence length="131" mass="14616">MPSEDLWSARPAALQWRQIVDGFVFVFCVKQRESFDKLVDESEFLLQLKAKKHVPLILVGGEPGYCDLEHVNGKPRRVTVQAWSAATEKKTAAELGNRFNVHMLHVDLLSDASVKQAAADTVEIVGERGID</sequence>
<dbReference type="GeneID" id="87843130"/>
<dbReference type="Gene3D" id="3.40.50.300">
    <property type="entry name" value="P-loop containing nucleotide triphosphate hydrolases"/>
    <property type="match status" value="1"/>
</dbReference>
<evidence type="ECO:0000313" key="2">
    <source>
        <dbReference type="Proteomes" id="UP001278766"/>
    </source>
</evidence>
<name>A0AAE0LN77_9PEZI</name>
<reference evidence="1" key="2">
    <citation type="submission" date="2023-06" db="EMBL/GenBank/DDBJ databases">
        <authorList>
            <consortium name="Lawrence Berkeley National Laboratory"/>
            <person name="Haridas S."/>
            <person name="Hensen N."/>
            <person name="Bonometti L."/>
            <person name="Westerberg I."/>
            <person name="Brannstrom I.O."/>
            <person name="Guillou S."/>
            <person name="Cros-Aarteil S."/>
            <person name="Calhoun S."/>
            <person name="Kuo A."/>
            <person name="Mondo S."/>
            <person name="Pangilinan J."/>
            <person name="Riley R."/>
            <person name="Labutti K."/>
            <person name="Andreopoulos B."/>
            <person name="Lipzen A."/>
            <person name="Chen C."/>
            <person name="Yanf M."/>
            <person name="Daum C."/>
            <person name="Ng V."/>
            <person name="Clum A."/>
            <person name="Steindorff A."/>
            <person name="Ohm R."/>
            <person name="Martin F."/>
            <person name="Silar P."/>
            <person name="Natvig D."/>
            <person name="Lalanne C."/>
            <person name="Gautier V."/>
            <person name="Ament-Velasquez S.L."/>
            <person name="Kruys A."/>
            <person name="Hutchinson M.I."/>
            <person name="Powell A.J."/>
            <person name="Barry K."/>
            <person name="Miller A.N."/>
            <person name="Grigoriev I.V."/>
            <person name="Debuchy R."/>
            <person name="Gladieux P."/>
            <person name="Thoren M.H."/>
            <person name="Johannesson H."/>
        </authorList>
    </citation>
    <scope>NUCLEOTIDE SEQUENCE</scope>
    <source>
        <strain evidence="1">CBS 168.71</strain>
    </source>
</reference>
<dbReference type="RefSeq" id="XP_062654368.1">
    <property type="nucleotide sequence ID" value="XM_062806182.1"/>
</dbReference>
<dbReference type="InterPro" id="IPR027417">
    <property type="entry name" value="P-loop_NTPase"/>
</dbReference>